<organism evidence="1 2">
    <name type="scientific">Shewanella marisflavi</name>
    <dbReference type="NCBI Taxonomy" id="260364"/>
    <lineage>
        <taxon>Bacteria</taxon>
        <taxon>Pseudomonadati</taxon>
        <taxon>Pseudomonadota</taxon>
        <taxon>Gammaproteobacteria</taxon>
        <taxon>Alteromonadales</taxon>
        <taxon>Shewanellaceae</taxon>
        <taxon>Shewanella</taxon>
    </lineage>
</organism>
<dbReference type="AlphaFoldDB" id="A0AAC9TXW5"/>
<dbReference type="Proteomes" id="UP000198233">
    <property type="component" value="Chromosome"/>
</dbReference>
<evidence type="ECO:0000313" key="2">
    <source>
        <dbReference type="Proteomes" id="UP000198233"/>
    </source>
</evidence>
<dbReference type="EMBL" id="CP022272">
    <property type="protein sequence ID" value="ASJ95612.1"/>
    <property type="molecule type" value="Genomic_DNA"/>
</dbReference>
<sequence>MAFFYAYRWATPREIIAHLAETLNIKGDELDNLALEWYRWKSVGTLAYSRKQTDQDGGIHSQEYTNYQSFA</sequence>
<gene>
    <name evidence="1" type="ORF">CFF01_02880</name>
</gene>
<evidence type="ECO:0000313" key="1">
    <source>
        <dbReference type="EMBL" id="ASJ95612.1"/>
    </source>
</evidence>
<proteinExistence type="predicted"/>
<protein>
    <submittedName>
        <fullName evidence="1">Uncharacterized protein</fullName>
    </submittedName>
</protein>
<name>A0AAC9TXW5_9GAMM</name>
<accession>A0AAC9TXW5</accession>
<reference evidence="1 2" key="1">
    <citation type="submission" date="2017-06" db="EMBL/GenBank/DDBJ databases">
        <title>Complete genome sequence of Shewanella marisflavi EP1 associated with anaerobic 2,4-dinitrotoluene reduction and salt tolerance.</title>
        <authorList>
            <person name="Huang J."/>
        </authorList>
    </citation>
    <scope>NUCLEOTIDE SEQUENCE [LARGE SCALE GENOMIC DNA]</scope>
    <source>
        <strain evidence="1 2">EP1</strain>
    </source>
</reference>
<dbReference type="KEGG" id="smav:CFF01_02880"/>